<organism evidence="1 2">
    <name type="scientific">Exidia glandulosa HHB12029</name>
    <dbReference type="NCBI Taxonomy" id="1314781"/>
    <lineage>
        <taxon>Eukaryota</taxon>
        <taxon>Fungi</taxon>
        <taxon>Dikarya</taxon>
        <taxon>Basidiomycota</taxon>
        <taxon>Agaricomycotina</taxon>
        <taxon>Agaricomycetes</taxon>
        <taxon>Auriculariales</taxon>
        <taxon>Exidiaceae</taxon>
        <taxon>Exidia</taxon>
    </lineage>
</organism>
<evidence type="ECO:0000313" key="2">
    <source>
        <dbReference type="Proteomes" id="UP000077266"/>
    </source>
</evidence>
<gene>
    <name evidence="1" type="ORF">EXIGLDRAFT_698811</name>
</gene>
<dbReference type="Proteomes" id="UP000077266">
    <property type="component" value="Unassembled WGS sequence"/>
</dbReference>
<dbReference type="AlphaFoldDB" id="A0A165MJ39"/>
<keyword evidence="2" id="KW-1185">Reference proteome</keyword>
<proteinExistence type="predicted"/>
<accession>A0A165MJ39</accession>
<sequence length="221" mass="23865">MLSSRARPYALCLQAQVALVDLLNDGVLRAVQLVQLVKAPALAEHANSSRRHHQVCSLSPLALTTFSVDVVDDIGGLDNVKLDLGVEPGSQRALSSYQTTCVGSVRGRELDAPSSTPAPNGCPLACSNVVLRPNSIDPALHDFGGINKTISMSYEMERLRLGMTRSGQLNVAGHALPSPMRRERRSIAVGCGTAKPKIRILDFRYGTFTPLVVKDFFKTKL</sequence>
<dbReference type="EMBL" id="KV425910">
    <property type="protein sequence ID" value="KZV99338.1"/>
    <property type="molecule type" value="Genomic_DNA"/>
</dbReference>
<evidence type="ECO:0000313" key="1">
    <source>
        <dbReference type="EMBL" id="KZV99338.1"/>
    </source>
</evidence>
<name>A0A165MJ39_EXIGL</name>
<protein>
    <submittedName>
        <fullName evidence="1">Uncharacterized protein</fullName>
    </submittedName>
</protein>
<dbReference type="InParanoid" id="A0A165MJ39"/>
<reference evidence="1 2" key="1">
    <citation type="journal article" date="2016" name="Mol. Biol. Evol.">
        <title>Comparative Genomics of Early-Diverging Mushroom-Forming Fungi Provides Insights into the Origins of Lignocellulose Decay Capabilities.</title>
        <authorList>
            <person name="Nagy L.G."/>
            <person name="Riley R."/>
            <person name="Tritt A."/>
            <person name="Adam C."/>
            <person name="Daum C."/>
            <person name="Floudas D."/>
            <person name="Sun H."/>
            <person name="Yadav J.S."/>
            <person name="Pangilinan J."/>
            <person name="Larsson K.H."/>
            <person name="Matsuura K."/>
            <person name="Barry K."/>
            <person name="Labutti K."/>
            <person name="Kuo R."/>
            <person name="Ohm R.A."/>
            <person name="Bhattacharya S.S."/>
            <person name="Shirouzu T."/>
            <person name="Yoshinaga Y."/>
            <person name="Martin F.M."/>
            <person name="Grigoriev I.V."/>
            <person name="Hibbett D.S."/>
        </authorList>
    </citation>
    <scope>NUCLEOTIDE SEQUENCE [LARGE SCALE GENOMIC DNA]</scope>
    <source>
        <strain evidence="1 2">HHB12029</strain>
    </source>
</reference>